<organism evidence="1 2">
    <name type="scientific">Fluctibacter corallii</name>
    <dbReference type="NCBI Taxonomy" id="2984329"/>
    <lineage>
        <taxon>Bacteria</taxon>
        <taxon>Pseudomonadati</taxon>
        <taxon>Pseudomonadota</taxon>
        <taxon>Gammaproteobacteria</taxon>
        <taxon>Alteromonadales</taxon>
        <taxon>Alteromonadaceae</taxon>
        <taxon>Fluctibacter</taxon>
    </lineage>
</organism>
<evidence type="ECO:0000313" key="2">
    <source>
        <dbReference type="Proteomes" id="UP001652504"/>
    </source>
</evidence>
<protein>
    <submittedName>
        <fullName evidence="1">Uncharacterized protein</fullName>
    </submittedName>
</protein>
<evidence type="ECO:0000313" key="1">
    <source>
        <dbReference type="EMBL" id="MCV2883680.1"/>
    </source>
</evidence>
<name>A0ABT3A4S0_9ALTE</name>
<dbReference type="EMBL" id="JAOWKX010000001">
    <property type="protein sequence ID" value="MCV2883680.1"/>
    <property type="molecule type" value="Genomic_DNA"/>
</dbReference>
<gene>
    <name evidence="1" type="ORF">OE749_03060</name>
</gene>
<comment type="caution">
    <text evidence="1">The sequence shown here is derived from an EMBL/GenBank/DDBJ whole genome shotgun (WGS) entry which is preliminary data.</text>
</comment>
<proteinExistence type="predicted"/>
<keyword evidence="2" id="KW-1185">Reference proteome</keyword>
<accession>A0ABT3A4S0</accession>
<reference evidence="1 2" key="1">
    <citation type="submission" date="2022-10" db="EMBL/GenBank/DDBJ databases">
        <title>Aestuariibacter sp. AA17 isolated from Montipora capitata coral fragment.</title>
        <authorList>
            <person name="Emsley S.A."/>
            <person name="Pfannmuller K.M."/>
            <person name="Loughran R.M."/>
            <person name="Shlafstein M."/>
            <person name="Papke E."/>
            <person name="Saw J.H."/>
            <person name="Ushijima B."/>
            <person name="Videau P."/>
        </authorList>
    </citation>
    <scope>NUCLEOTIDE SEQUENCE [LARGE SCALE GENOMIC DNA]</scope>
    <source>
        <strain evidence="1 2">AA17</strain>
    </source>
</reference>
<dbReference type="RefSeq" id="WP_263710876.1">
    <property type="nucleotide sequence ID" value="NZ_JAOWKX010000001.1"/>
</dbReference>
<dbReference type="Proteomes" id="UP001652504">
    <property type="component" value="Unassembled WGS sequence"/>
</dbReference>
<sequence>MANIGHVTYWQAENSTDLRAQWVHDEYGEGTGYAEMHGHQELPEKAPFEGEYTVTYYNQNKEILASRLLSIKKVEAHFRLEWRLDGKLTSVGIGNEINGQLVAGYIDIY</sequence>